<dbReference type="UniPathway" id="UPA00059">
    <property type="reaction ID" value="UER00104"/>
</dbReference>
<evidence type="ECO:0000259" key="13">
    <source>
        <dbReference type="PROSITE" id="PS51462"/>
    </source>
</evidence>
<dbReference type="AlphaFoldDB" id="A0A8I0EWV2"/>
<evidence type="ECO:0000256" key="3">
    <source>
        <dbReference type="ARBA" id="ARBA00012057"/>
    </source>
</evidence>
<evidence type="ECO:0000256" key="1">
    <source>
        <dbReference type="ARBA" id="ARBA00004826"/>
    </source>
</evidence>
<feature type="compositionally biased region" description="Basic and acidic residues" evidence="12">
    <location>
        <begin position="12"/>
        <end position="23"/>
    </location>
</feature>
<accession>A0A8I0EWV2</accession>
<comment type="cofactor">
    <cofactor evidence="10">
        <name>Mn(2+)</name>
        <dbReference type="ChEBI" id="CHEBI:29035"/>
    </cofactor>
    <text evidence="10">Binds 1 Mn(2+) ion per subunit.</text>
</comment>
<feature type="active site" evidence="10 11">
    <location>
        <position position="87"/>
    </location>
</feature>
<evidence type="ECO:0000256" key="12">
    <source>
        <dbReference type="SAM" id="MobiDB-lite"/>
    </source>
</evidence>
<evidence type="ECO:0000256" key="4">
    <source>
        <dbReference type="ARBA" id="ARBA00022490"/>
    </source>
</evidence>
<dbReference type="CDD" id="cd02885">
    <property type="entry name" value="NUDIX_IPP_Isomerase"/>
    <property type="match status" value="1"/>
</dbReference>
<dbReference type="RefSeq" id="WP_187769681.1">
    <property type="nucleotide sequence ID" value="NZ_JACTVM010000003.1"/>
</dbReference>
<evidence type="ECO:0000256" key="9">
    <source>
        <dbReference type="ARBA" id="ARBA00023235"/>
    </source>
</evidence>
<comment type="similarity">
    <text evidence="2 10">Belongs to the IPP isomerase type 1 family.</text>
</comment>
<comment type="function">
    <text evidence="10">Catalyzes the 1,3-allylic rearrangement of the homoallylic substrate isopentenyl (IPP) to its highly electrophilic allylic isomer, dimethylallyl diphosphate (DMAPP).</text>
</comment>
<dbReference type="GO" id="GO:0008299">
    <property type="term" value="P:isoprenoid biosynthetic process"/>
    <property type="evidence" value="ECO:0007669"/>
    <property type="project" value="UniProtKB-UniRule"/>
</dbReference>
<evidence type="ECO:0000256" key="8">
    <source>
        <dbReference type="ARBA" id="ARBA00023229"/>
    </source>
</evidence>
<evidence type="ECO:0000313" key="15">
    <source>
        <dbReference type="Proteomes" id="UP000620591"/>
    </source>
</evidence>
<comment type="subcellular location">
    <subcellularLocation>
        <location evidence="10">Cytoplasm</location>
    </subcellularLocation>
</comment>
<evidence type="ECO:0000256" key="7">
    <source>
        <dbReference type="ARBA" id="ARBA00023211"/>
    </source>
</evidence>
<dbReference type="EMBL" id="JACTVM010000003">
    <property type="protein sequence ID" value="MBC9226984.1"/>
    <property type="molecule type" value="Genomic_DNA"/>
</dbReference>
<keyword evidence="8 10" id="KW-0414">Isoprene biosynthesis</keyword>
<dbReference type="GO" id="GO:0004452">
    <property type="term" value="F:isopentenyl-diphosphate delta-isomerase activity"/>
    <property type="evidence" value="ECO:0007669"/>
    <property type="project" value="UniProtKB-UniRule"/>
</dbReference>
<feature type="binding site" evidence="10">
    <location>
        <position position="134"/>
    </location>
    <ligand>
        <name>Mn(2+)</name>
        <dbReference type="ChEBI" id="CHEBI:29035"/>
    </ligand>
</feature>
<dbReference type="Proteomes" id="UP000620591">
    <property type="component" value="Unassembled WGS sequence"/>
</dbReference>
<dbReference type="PIRSF" id="PIRSF018427">
    <property type="entry name" value="Isopntndiph_ism"/>
    <property type="match status" value="1"/>
</dbReference>
<feature type="binding site" evidence="10">
    <location>
        <position position="136"/>
    </location>
    <ligand>
        <name>Mn(2+)</name>
        <dbReference type="ChEBI" id="CHEBI:29035"/>
    </ligand>
</feature>
<sequence>METVLHQNSASREPDRLPPGDPRDLVVLLDDDHQPRGTASRSAVHSHYTPLHLAFSCYLFDADDRLLVTRRSLTKRSWPGVWTNSFCGHPRPQESLLDAVRRHGRSELGVDTHDIRPVLPEFSYRAVDAAGVVENEFCPVFVARADGAVTPHPDEVAELAWITVDDLRDTIRVAPWAVSPWLVAQTRALDESDAWHLLRPVGTETAP</sequence>
<keyword evidence="4 10" id="KW-0963">Cytoplasm</keyword>
<feature type="binding site" evidence="10">
    <location>
        <position position="52"/>
    </location>
    <ligand>
        <name>Mn(2+)</name>
        <dbReference type="ChEBI" id="CHEBI:29035"/>
    </ligand>
</feature>
<evidence type="ECO:0000256" key="6">
    <source>
        <dbReference type="ARBA" id="ARBA00022842"/>
    </source>
</evidence>
<feature type="binding site" evidence="10">
    <location>
        <position position="45"/>
    </location>
    <ligand>
        <name>Mn(2+)</name>
        <dbReference type="ChEBI" id="CHEBI:29035"/>
    </ligand>
</feature>
<keyword evidence="6 10" id="KW-0460">Magnesium</keyword>
<dbReference type="HAMAP" id="MF_00202">
    <property type="entry name" value="Idi"/>
    <property type="match status" value="1"/>
</dbReference>
<gene>
    <name evidence="10 14" type="primary">idi</name>
    <name evidence="14" type="ORF">IBG24_11700</name>
</gene>
<dbReference type="Pfam" id="PF00293">
    <property type="entry name" value="NUDIX"/>
    <property type="match status" value="1"/>
</dbReference>
<dbReference type="SUPFAM" id="SSF55811">
    <property type="entry name" value="Nudix"/>
    <property type="match status" value="1"/>
</dbReference>
<feature type="active site" evidence="10 11">
    <location>
        <position position="136"/>
    </location>
</feature>
<keyword evidence="9 10" id="KW-0413">Isomerase</keyword>
<dbReference type="NCBIfam" id="TIGR02150">
    <property type="entry name" value="IPP_isom_1"/>
    <property type="match status" value="1"/>
</dbReference>
<dbReference type="InterPro" id="IPR000086">
    <property type="entry name" value="NUDIX_hydrolase_dom"/>
</dbReference>
<dbReference type="InterPro" id="IPR015797">
    <property type="entry name" value="NUDIX_hydrolase-like_dom_sf"/>
</dbReference>
<comment type="caution">
    <text evidence="14">The sequence shown here is derived from an EMBL/GenBank/DDBJ whole genome shotgun (WGS) entry which is preliminary data.</text>
</comment>
<dbReference type="PANTHER" id="PTHR10885">
    <property type="entry name" value="ISOPENTENYL-DIPHOSPHATE DELTA-ISOMERASE"/>
    <property type="match status" value="1"/>
</dbReference>
<keyword evidence="7 10" id="KW-0464">Manganese</keyword>
<evidence type="ECO:0000256" key="2">
    <source>
        <dbReference type="ARBA" id="ARBA00007579"/>
    </source>
</evidence>
<dbReference type="InterPro" id="IPR011876">
    <property type="entry name" value="IsopentenylPP_isomerase_typ1"/>
</dbReference>
<feature type="binding site" evidence="10">
    <location>
        <position position="107"/>
    </location>
    <ligand>
        <name>Mg(2+)</name>
        <dbReference type="ChEBI" id="CHEBI:18420"/>
    </ligand>
</feature>
<evidence type="ECO:0000256" key="11">
    <source>
        <dbReference type="PIRSR" id="PIRSR018427-1"/>
    </source>
</evidence>
<keyword evidence="5 10" id="KW-0479">Metal-binding</keyword>
<reference evidence="14" key="1">
    <citation type="submission" date="2020-09" db="EMBL/GenBank/DDBJ databases">
        <title>Novel species in genus Aeromicrobium.</title>
        <authorList>
            <person name="Zhang G."/>
        </authorList>
    </citation>
    <scope>NUCLEOTIDE SEQUENCE</scope>
    <source>
        <strain evidence="14">Zg-636</strain>
    </source>
</reference>
<evidence type="ECO:0000256" key="5">
    <source>
        <dbReference type="ARBA" id="ARBA00022723"/>
    </source>
</evidence>
<dbReference type="GO" id="GO:0005737">
    <property type="term" value="C:cytoplasm"/>
    <property type="evidence" value="ECO:0007669"/>
    <property type="project" value="UniProtKB-SubCell"/>
</dbReference>
<dbReference type="NCBIfam" id="NF002995">
    <property type="entry name" value="PRK03759.1"/>
    <property type="match status" value="1"/>
</dbReference>
<feature type="binding site" evidence="10">
    <location>
        <position position="89"/>
    </location>
    <ligand>
        <name>Mn(2+)</name>
        <dbReference type="ChEBI" id="CHEBI:29035"/>
    </ligand>
</feature>
<name>A0A8I0EWV2_9ACTN</name>
<dbReference type="InterPro" id="IPR056375">
    <property type="entry name" value="Idi_bact"/>
</dbReference>
<dbReference type="PANTHER" id="PTHR10885:SF0">
    <property type="entry name" value="ISOPENTENYL-DIPHOSPHATE DELTA-ISOMERASE"/>
    <property type="match status" value="1"/>
</dbReference>
<dbReference type="GO" id="GO:0050992">
    <property type="term" value="P:dimethylallyl diphosphate biosynthetic process"/>
    <property type="evidence" value="ECO:0007669"/>
    <property type="project" value="UniProtKB-UniRule"/>
</dbReference>
<organism evidence="14 15">
    <name type="scientific">Aeromicrobium senzhongii</name>
    <dbReference type="NCBI Taxonomy" id="2663859"/>
    <lineage>
        <taxon>Bacteria</taxon>
        <taxon>Bacillati</taxon>
        <taxon>Actinomycetota</taxon>
        <taxon>Actinomycetes</taxon>
        <taxon>Propionibacteriales</taxon>
        <taxon>Nocardioidaceae</taxon>
        <taxon>Aeromicrobium</taxon>
    </lineage>
</organism>
<feature type="compositionally biased region" description="Polar residues" evidence="12">
    <location>
        <begin position="1"/>
        <end position="11"/>
    </location>
</feature>
<feature type="region of interest" description="Disordered" evidence="12">
    <location>
        <begin position="1"/>
        <end position="23"/>
    </location>
</feature>
<dbReference type="Gene3D" id="3.90.79.10">
    <property type="entry name" value="Nucleoside Triphosphate Pyrophosphohydrolase"/>
    <property type="match status" value="1"/>
</dbReference>
<comment type="pathway">
    <text evidence="1 10">Isoprenoid biosynthesis; dimethylallyl diphosphate biosynthesis; dimethylallyl diphosphate from isopentenyl diphosphate: step 1/1.</text>
</comment>
<dbReference type="GO" id="GO:0046872">
    <property type="term" value="F:metal ion binding"/>
    <property type="evidence" value="ECO:0007669"/>
    <property type="project" value="UniProtKB-KW"/>
</dbReference>
<evidence type="ECO:0000313" key="14">
    <source>
        <dbReference type="EMBL" id="MBC9226984.1"/>
    </source>
</evidence>
<evidence type="ECO:0000256" key="10">
    <source>
        <dbReference type="HAMAP-Rule" id="MF_00202"/>
    </source>
</evidence>
<comment type="cofactor">
    <cofactor evidence="10">
        <name>Mg(2+)</name>
        <dbReference type="ChEBI" id="CHEBI:18420"/>
    </cofactor>
    <text evidence="10">Binds 1 Mg(2+) ion per subunit. The magnesium ion binds only when substrate is bound.</text>
</comment>
<comment type="catalytic activity">
    <reaction evidence="10">
        <text>isopentenyl diphosphate = dimethylallyl diphosphate</text>
        <dbReference type="Rhea" id="RHEA:23284"/>
        <dbReference type="ChEBI" id="CHEBI:57623"/>
        <dbReference type="ChEBI" id="CHEBI:128769"/>
        <dbReference type="EC" id="5.3.3.2"/>
    </reaction>
</comment>
<protein>
    <recommendedName>
        <fullName evidence="3 10">Isopentenyl-diphosphate Delta-isomerase</fullName>
        <shortName evidence="10">IPP isomerase</shortName>
        <ecNumber evidence="3 10">5.3.3.2</ecNumber>
    </recommendedName>
    <alternativeName>
        <fullName evidence="10">IPP:DMAPP isomerase</fullName>
    </alternativeName>
    <alternativeName>
        <fullName evidence="10">Isopentenyl pyrophosphate isomerase</fullName>
    </alternativeName>
</protein>
<dbReference type="PROSITE" id="PS51462">
    <property type="entry name" value="NUDIX"/>
    <property type="match status" value="1"/>
</dbReference>
<proteinExistence type="inferred from homology"/>
<dbReference type="EC" id="5.3.3.2" evidence="3 10"/>
<dbReference type="FunFam" id="3.90.79.10:FF:000009">
    <property type="entry name" value="Isopentenyl-diphosphate Delta-isomerase"/>
    <property type="match status" value="1"/>
</dbReference>
<feature type="domain" description="Nudix hydrolase" evidence="13">
    <location>
        <begin position="50"/>
        <end position="184"/>
    </location>
</feature>